<keyword evidence="3" id="KW-1185">Reference proteome</keyword>
<evidence type="ECO:0000313" key="2">
    <source>
        <dbReference type="EMBL" id="ELZ08497.1"/>
    </source>
</evidence>
<dbReference type="EMBL" id="AOIQ01000021">
    <property type="protein sequence ID" value="ELZ08497.1"/>
    <property type="molecule type" value="Genomic_DNA"/>
</dbReference>
<dbReference type="STRING" id="1227490.C479_14198"/>
<dbReference type="RefSeq" id="WP_007703921.1">
    <property type="nucleotide sequence ID" value="NZ_AOIQ01000021.1"/>
</dbReference>
<reference evidence="2 3" key="1">
    <citation type="journal article" date="2014" name="PLoS Genet.">
        <title>Phylogenetically driven sequencing of extremely halophilic archaea reveals strategies for static and dynamic osmo-response.</title>
        <authorList>
            <person name="Becker E.A."/>
            <person name="Seitzer P.M."/>
            <person name="Tritt A."/>
            <person name="Larsen D."/>
            <person name="Krusor M."/>
            <person name="Yao A.I."/>
            <person name="Wu D."/>
            <person name="Madern D."/>
            <person name="Eisen J.A."/>
            <person name="Darling A.E."/>
            <person name="Facciotti M.T."/>
        </authorList>
    </citation>
    <scope>NUCLEOTIDE SEQUENCE [LARGE SCALE GENOMIC DNA]</scope>
    <source>
        <strain evidence="2 3">JCM 14624</strain>
    </source>
</reference>
<accession>M0BDF7</accession>
<protein>
    <submittedName>
        <fullName evidence="2">Uncharacterized protein</fullName>
    </submittedName>
</protein>
<sequence length="84" mass="8980">MSATLGLAIETVISWFVGLGIVKQLIALGTFLVGGYYYGLMLVTGFIGWIVGTIEDIAVRHLLLAAIAVLFGYEWVVGGVTNFV</sequence>
<keyword evidence="1" id="KW-0812">Transmembrane</keyword>
<evidence type="ECO:0000313" key="3">
    <source>
        <dbReference type="Proteomes" id="UP000011560"/>
    </source>
</evidence>
<feature type="transmembrane region" description="Helical" evidence="1">
    <location>
        <begin position="61"/>
        <end position="81"/>
    </location>
</feature>
<comment type="caution">
    <text evidence="2">The sequence shown here is derived from an EMBL/GenBank/DDBJ whole genome shotgun (WGS) entry which is preliminary data.</text>
</comment>
<dbReference type="Proteomes" id="UP000011560">
    <property type="component" value="Unassembled WGS sequence"/>
</dbReference>
<feature type="transmembrane region" description="Helical" evidence="1">
    <location>
        <begin position="36"/>
        <end position="54"/>
    </location>
</feature>
<keyword evidence="1" id="KW-0472">Membrane</keyword>
<dbReference type="AlphaFoldDB" id="M0BDF7"/>
<keyword evidence="1" id="KW-1133">Transmembrane helix</keyword>
<proteinExistence type="predicted"/>
<gene>
    <name evidence="2" type="ORF">C479_14198</name>
</gene>
<name>M0BDF7_9EURY</name>
<organism evidence="2 3">
    <name type="scientific">Halovivax asiaticus JCM 14624</name>
    <dbReference type="NCBI Taxonomy" id="1227490"/>
    <lineage>
        <taxon>Archaea</taxon>
        <taxon>Methanobacteriati</taxon>
        <taxon>Methanobacteriota</taxon>
        <taxon>Stenosarchaea group</taxon>
        <taxon>Halobacteria</taxon>
        <taxon>Halobacteriales</taxon>
        <taxon>Natrialbaceae</taxon>
        <taxon>Halovivax</taxon>
    </lineage>
</organism>
<evidence type="ECO:0000256" key="1">
    <source>
        <dbReference type="SAM" id="Phobius"/>
    </source>
</evidence>
<feature type="transmembrane region" description="Helical" evidence="1">
    <location>
        <begin position="12"/>
        <end position="30"/>
    </location>
</feature>